<dbReference type="GO" id="GO:0005856">
    <property type="term" value="C:cytoskeleton"/>
    <property type="evidence" value="ECO:0007669"/>
    <property type="project" value="TreeGrafter"/>
</dbReference>
<dbReference type="InterPro" id="IPR008271">
    <property type="entry name" value="Ser/Thr_kinase_AS"/>
</dbReference>
<evidence type="ECO:0000256" key="5">
    <source>
        <dbReference type="ARBA" id="ARBA00022741"/>
    </source>
</evidence>
<dbReference type="EMBL" id="CAJZBQ010000054">
    <property type="protein sequence ID" value="CAG9332323.1"/>
    <property type="molecule type" value="Genomic_DNA"/>
</dbReference>
<dbReference type="PANTHER" id="PTHR24058">
    <property type="entry name" value="DUAL SPECIFICITY PROTEIN KINASE"/>
    <property type="match status" value="1"/>
</dbReference>
<dbReference type="PROSITE" id="PS00107">
    <property type="entry name" value="PROTEIN_KINASE_ATP"/>
    <property type="match status" value="1"/>
</dbReference>
<evidence type="ECO:0000256" key="9">
    <source>
        <dbReference type="ARBA" id="ARBA00049308"/>
    </source>
</evidence>
<keyword evidence="4" id="KW-0808">Transferase</keyword>
<feature type="region of interest" description="Disordered" evidence="12">
    <location>
        <begin position="1"/>
        <end position="20"/>
    </location>
</feature>
<gene>
    <name evidence="14" type="ORF">BSTOLATCC_MIC55773</name>
</gene>
<evidence type="ECO:0000256" key="8">
    <source>
        <dbReference type="ARBA" id="ARBA00049003"/>
    </source>
</evidence>
<evidence type="ECO:0000256" key="3">
    <source>
        <dbReference type="ARBA" id="ARBA00022527"/>
    </source>
</evidence>
<keyword evidence="15" id="KW-1185">Reference proteome</keyword>
<protein>
    <recommendedName>
        <fullName evidence="2">dual-specificity kinase</fullName>
        <ecNumber evidence="2">2.7.12.1</ecNumber>
    </recommendedName>
</protein>
<keyword evidence="6" id="KW-0418">Kinase</keyword>
<dbReference type="Gene3D" id="3.30.200.20">
    <property type="entry name" value="Phosphorylase Kinase, domain 1"/>
    <property type="match status" value="1"/>
</dbReference>
<dbReference type="SUPFAM" id="SSF56112">
    <property type="entry name" value="Protein kinase-like (PK-like)"/>
    <property type="match status" value="1"/>
</dbReference>
<dbReference type="InterPro" id="IPR042521">
    <property type="entry name" value="DYRK"/>
</dbReference>
<evidence type="ECO:0000313" key="14">
    <source>
        <dbReference type="EMBL" id="CAG9332323.1"/>
    </source>
</evidence>
<name>A0AAU9K606_9CILI</name>
<dbReference type="GO" id="GO:0005524">
    <property type="term" value="F:ATP binding"/>
    <property type="evidence" value="ECO:0007669"/>
    <property type="project" value="UniProtKB-UniRule"/>
</dbReference>
<keyword evidence="5 11" id="KW-0547">Nucleotide-binding</keyword>
<dbReference type="Proteomes" id="UP001162131">
    <property type="component" value="Unassembled WGS sequence"/>
</dbReference>
<comment type="caution">
    <text evidence="14">The sequence shown here is derived from an EMBL/GenBank/DDBJ whole genome shotgun (WGS) entry which is preliminary data.</text>
</comment>
<dbReference type="PROSITE" id="PS50011">
    <property type="entry name" value="PROTEIN_KINASE_DOM"/>
    <property type="match status" value="1"/>
</dbReference>
<dbReference type="GO" id="GO:0004712">
    <property type="term" value="F:protein serine/threonine/tyrosine kinase activity"/>
    <property type="evidence" value="ECO:0007669"/>
    <property type="project" value="UniProtKB-EC"/>
</dbReference>
<organism evidence="14 15">
    <name type="scientific">Blepharisma stoltei</name>
    <dbReference type="NCBI Taxonomy" id="1481888"/>
    <lineage>
        <taxon>Eukaryota</taxon>
        <taxon>Sar</taxon>
        <taxon>Alveolata</taxon>
        <taxon>Ciliophora</taxon>
        <taxon>Postciliodesmatophora</taxon>
        <taxon>Heterotrichea</taxon>
        <taxon>Heterotrichida</taxon>
        <taxon>Blepharismidae</taxon>
        <taxon>Blepharisma</taxon>
    </lineage>
</organism>
<dbReference type="PROSITE" id="PS00108">
    <property type="entry name" value="PROTEIN_KINASE_ST"/>
    <property type="match status" value="1"/>
</dbReference>
<dbReference type="GO" id="GO:0005737">
    <property type="term" value="C:cytoplasm"/>
    <property type="evidence" value="ECO:0007669"/>
    <property type="project" value="TreeGrafter"/>
</dbReference>
<dbReference type="GO" id="GO:0004674">
    <property type="term" value="F:protein serine/threonine kinase activity"/>
    <property type="evidence" value="ECO:0007669"/>
    <property type="project" value="UniProtKB-KW"/>
</dbReference>
<comment type="catalytic activity">
    <reaction evidence="8">
        <text>L-seryl-[protein] + ATP = O-phospho-L-seryl-[protein] + ADP + H(+)</text>
        <dbReference type="Rhea" id="RHEA:17989"/>
        <dbReference type="Rhea" id="RHEA-COMP:9863"/>
        <dbReference type="Rhea" id="RHEA-COMP:11604"/>
        <dbReference type="ChEBI" id="CHEBI:15378"/>
        <dbReference type="ChEBI" id="CHEBI:29999"/>
        <dbReference type="ChEBI" id="CHEBI:30616"/>
        <dbReference type="ChEBI" id="CHEBI:83421"/>
        <dbReference type="ChEBI" id="CHEBI:456216"/>
        <dbReference type="EC" id="2.7.12.1"/>
    </reaction>
</comment>
<dbReference type="InterPro" id="IPR000719">
    <property type="entry name" value="Prot_kinase_dom"/>
</dbReference>
<dbReference type="EC" id="2.7.12.1" evidence="2"/>
<keyword evidence="3" id="KW-0723">Serine/threonine-protein kinase</keyword>
<reference evidence="14" key="1">
    <citation type="submission" date="2021-09" db="EMBL/GenBank/DDBJ databases">
        <authorList>
            <consortium name="AG Swart"/>
            <person name="Singh M."/>
            <person name="Singh A."/>
            <person name="Seah K."/>
            <person name="Emmerich C."/>
        </authorList>
    </citation>
    <scope>NUCLEOTIDE SEQUENCE</scope>
    <source>
        <strain evidence="14">ATCC30299</strain>
    </source>
</reference>
<proteinExistence type="inferred from homology"/>
<evidence type="ECO:0000256" key="6">
    <source>
        <dbReference type="ARBA" id="ARBA00022777"/>
    </source>
</evidence>
<comment type="catalytic activity">
    <reaction evidence="9">
        <text>L-threonyl-[protein] + ATP = O-phospho-L-threonyl-[protein] + ADP + H(+)</text>
        <dbReference type="Rhea" id="RHEA:46608"/>
        <dbReference type="Rhea" id="RHEA-COMP:11060"/>
        <dbReference type="Rhea" id="RHEA-COMP:11605"/>
        <dbReference type="ChEBI" id="CHEBI:15378"/>
        <dbReference type="ChEBI" id="CHEBI:30013"/>
        <dbReference type="ChEBI" id="CHEBI:30616"/>
        <dbReference type="ChEBI" id="CHEBI:61977"/>
        <dbReference type="ChEBI" id="CHEBI:456216"/>
        <dbReference type="EC" id="2.7.12.1"/>
    </reaction>
</comment>
<comment type="catalytic activity">
    <reaction evidence="10">
        <text>L-tyrosyl-[protein] + ATP = O-phospho-L-tyrosyl-[protein] + ADP + H(+)</text>
        <dbReference type="Rhea" id="RHEA:10596"/>
        <dbReference type="Rhea" id="RHEA-COMP:10136"/>
        <dbReference type="Rhea" id="RHEA-COMP:20101"/>
        <dbReference type="ChEBI" id="CHEBI:15378"/>
        <dbReference type="ChEBI" id="CHEBI:30616"/>
        <dbReference type="ChEBI" id="CHEBI:46858"/>
        <dbReference type="ChEBI" id="CHEBI:61978"/>
        <dbReference type="ChEBI" id="CHEBI:456216"/>
        <dbReference type="EC" id="2.7.12.1"/>
    </reaction>
</comment>
<dbReference type="AlphaFoldDB" id="A0AAU9K606"/>
<dbReference type="InterPro" id="IPR011009">
    <property type="entry name" value="Kinase-like_dom_sf"/>
</dbReference>
<feature type="compositionally biased region" description="Low complexity" evidence="12">
    <location>
        <begin position="65"/>
        <end position="77"/>
    </location>
</feature>
<dbReference type="FunFam" id="1.10.510.10:FF:000624">
    <property type="entry name" value="Mitogen-activated protein kinase"/>
    <property type="match status" value="1"/>
</dbReference>
<evidence type="ECO:0000256" key="4">
    <source>
        <dbReference type="ARBA" id="ARBA00022679"/>
    </source>
</evidence>
<evidence type="ECO:0000259" key="13">
    <source>
        <dbReference type="PROSITE" id="PS50011"/>
    </source>
</evidence>
<feature type="region of interest" description="Disordered" evidence="12">
    <location>
        <begin position="51"/>
        <end position="84"/>
    </location>
</feature>
<feature type="domain" description="Protein kinase" evidence="13">
    <location>
        <begin position="218"/>
        <end position="511"/>
    </location>
</feature>
<comment type="similarity">
    <text evidence="1">Belongs to the protein kinase superfamily. CMGC Ser/Thr protein kinase family. MNB/DYRK subfamily.</text>
</comment>
<dbReference type="SMART" id="SM00220">
    <property type="entry name" value="S_TKc"/>
    <property type="match status" value="1"/>
</dbReference>
<accession>A0AAU9K606</accession>
<dbReference type="Gene3D" id="1.10.510.10">
    <property type="entry name" value="Transferase(Phosphotransferase) domain 1"/>
    <property type="match status" value="1"/>
</dbReference>
<dbReference type="InterPro" id="IPR050494">
    <property type="entry name" value="Ser_Thr_dual-spec_kinase"/>
</dbReference>
<dbReference type="Pfam" id="PF00069">
    <property type="entry name" value="Pkinase"/>
    <property type="match status" value="1"/>
</dbReference>
<evidence type="ECO:0000256" key="7">
    <source>
        <dbReference type="ARBA" id="ARBA00022840"/>
    </source>
</evidence>
<keyword evidence="7 11" id="KW-0067">ATP-binding</keyword>
<dbReference type="PANTHER" id="PTHR24058:SF22">
    <property type="entry name" value="DUAL SPECIFICITY TYROSINE-PHOSPHORYLATION-REGULATED KINASE 4"/>
    <property type="match status" value="1"/>
</dbReference>
<dbReference type="Gene3D" id="3.30.10.30">
    <property type="entry name" value="DYRK"/>
    <property type="match status" value="1"/>
</dbReference>
<evidence type="ECO:0000256" key="1">
    <source>
        <dbReference type="ARBA" id="ARBA00008867"/>
    </source>
</evidence>
<evidence type="ECO:0000256" key="10">
    <source>
        <dbReference type="ARBA" id="ARBA00051680"/>
    </source>
</evidence>
<evidence type="ECO:0000256" key="12">
    <source>
        <dbReference type="SAM" id="MobiDB-lite"/>
    </source>
</evidence>
<sequence>MRSQRVFPGKTRVPLSPTAAPLSHRQFSLHTLNMPIILSPIKENTLEPIKDLEGPDYKQNSQAVSGSTSSTMSPSPSNRGNSFNSQLNFALKSFQPESPKKTLKCMDPATPTNPKRISRKIVPNLSHGLPPSRTSSASPTRSLFFALDHGQKSKVFPISPQQALSSYSAALSDLEKEEITKYSQIYYLSAIFDKEIKNSADASGMFVPAIGDHIAYRYEIQSELGRGAFGIVLKCIDHKSSEIVAVKLMKNMSEFRKVGEDEDGVLNLLASGDPEDSMCIVRKTKKFIFRGHLCLVFELLSLNLYELLRKKDSKGLELSLIKRIATQILIGLKYIHSNRIIHGDLKPENILLRQENKSSIKIIDFGSACKLGDRLYSYLQSRYYRAPEVILGAGYNTQIDMWSLGCILAELALGRPLFPAESQHDLLLRIISAKGRPPENLLSRSRNKHIYFDENNEPITISRLFYIPSAKLLCEYFEGFDIKFIDFIEKCLDWDPSSRITAESGLQHEWIKGEGVRKLSRATLSARARPNN</sequence>
<evidence type="ECO:0000256" key="11">
    <source>
        <dbReference type="PROSITE-ProRule" id="PRU10141"/>
    </source>
</evidence>
<evidence type="ECO:0000313" key="15">
    <source>
        <dbReference type="Proteomes" id="UP001162131"/>
    </source>
</evidence>
<dbReference type="InterPro" id="IPR017441">
    <property type="entry name" value="Protein_kinase_ATP_BS"/>
</dbReference>
<feature type="binding site" evidence="11">
    <location>
        <position position="247"/>
    </location>
    <ligand>
        <name>ATP</name>
        <dbReference type="ChEBI" id="CHEBI:30616"/>
    </ligand>
</feature>
<evidence type="ECO:0000256" key="2">
    <source>
        <dbReference type="ARBA" id="ARBA00013203"/>
    </source>
</evidence>